<evidence type="ECO:0000313" key="2">
    <source>
        <dbReference type="Proteomes" id="UP000805649"/>
    </source>
</evidence>
<dbReference type="Proteomes" id="UP000805649">
    <property type="component" value="Unassembled WGS sequence"/>
</dbReference>
<evidence type="ECO:0000313" key="1">
    <source>
        <dbReference type="EMBL" id="KAL0943560.1"/>
    </source>
</evidence>
<gene>
    <name evidence="1" type="ORF">CTRU02_201447</name>
</gene>
<sequence>MTATRHHDHDAGAPLLELNQIPPAHKPSTEHPHMSSNAFSGNKRPLTPLFPTQDSSAHHRLAADNLSHKKPGAYAKIASSKGSDRERKLLQFGENHWGLEISAIILSICALVAIIVLLPLFENKPLTQWSLPISMNAILSILGATSRASLAFAISACISQGKWNWYCKRSDEIMTFNRFEEASRGPWGSIRLLWWTKLRNWTALGALSAVVLVGFEPFLQAIITFSGEEMDMPESSTAAAIGRTKRLDVGLHSYSYGDPMPGTLDGSFSRVTFEGKRSEYDFGALAAIWEGFSNLSSVDNLKPNFNCATGNCTWEPYTSLAVCAACYDISSYVARSSGEAVLNDSLITVFHQPDDDTHFSRNKTKKFPYTRYEIPDMDLSISNFHGIAQSSIYRTDQRVKDEYGGYSSWMVGAELTARATCRPSDTLSFRDSKTLIISFATIQASEEYRQRHQRWEESKVTSEECALYFCTNTYQSTVRQNVLNESILSSHSNRNLDSFTTEDLEAIDEYKAYNELTNYTLYWSSRDSKRTDLQLISPNENYSATTGTVEDNSQRFNVSYNTIGSVLSWFLEEFSRYPTPRSDKMLAYPTYGGETPALNALAASQNMTRTFENVAVSLTKWMRNRSLQTDPLAGTMKQWVIRIRVNWAFLSLPVGALIGGCIFCIWSILETRGLGLPAWKGSSLATLAHGLDESGRSLLREASSESEMDERARGMDVKFEYSQGGPELIPVNKV</sequence>
<dbReference type="EMBL" id="VUJX02000001">
    <property type="protein sequence ID" value="KAL0943560.1"/>
    <property type="molecule type" value="Genomic_DNA"/>
</dbReference>
<protein>
    <submittedName>
        <fullName evidence="1">Uncharacterized protein</fullName>
    </submittedName>
</protein>
<organism evidence="1 2">
    <name type="scientific">Colletotrichum truncatum</name>
    <name type="common">Anthracnose fungus</name>
    <name type="synonym">Colletotrichum capsici</name>
    <dbReference type="NCBI Taxonomy" id="5467"/>
    <lineage>
        <taxon>Eukaryota</taxon>
        <taxon>Fungi</taxon>
        <taxon>Dikarya</taxon>
        <taxon>Ascomycota</taxon>
        <taxon>Pezizomycotina</taxon>
        <taxon>Sordariomycetes</taxon>
        <taxon>Hypocreomycetidae</taxon>
        <taxon>Glomerellales</taxon>
        <taxon>Glomerellaceae</taxon>
        <taxon>Colletotrichum</taxon>
        <taxon>Colletotrichum truncatum species complex</taxon>
    </lineage>
</organism>
<reference evidence="1 2" key="1">
    <citation type="journal article" date="2020" name="Phytopathology">
        <title>Genome Sequence Resources of Colletotrichum truncatum, C. plurivorum, C. musicola, and C. sojae: Four Species Pathogenic to Soybean (Glycine max).</title>
        <authorList>
            <person name="Rogerio F."/>
            <person name="Boufleur T.R."/>
            <person name="Ciampi-Guillardi M."/>
            <person name="Sukno S.A."/>
            <person name="Thon M.R."/>
            <person name="Massola Junior N.S."/>
            <person name="Baroncelli R."/>
        </authorList>
    </citation>
    <scope>NUCLEOTIDE SEQUENCE [LARGE SCALE GENOMIC DNA]</scope>
    <source>
        <strain evidence="1 2">CMES1059</strain>
    </source>
</reference>
<name>A0ACC3ZHP3_COLTU</name>
<accession>A0ACC3ZHP3</accession>
<proteinExistence type="predicted"/>
<keyword evidence="2" id="KW-1185">Reference proteome</keyword>
<comment type="caution">
    <text evidence="1">The sequence shown here is derived from an EMBL/GenBank/DDBJ whole genome shotgun (WGS) entry which is preliminary data.</text>
</comment>